<keyword evidence="2" id="KW-1185">Reference proteome</keyword>
<evidence type="ECO:0000313" key="2">
    <source>
        <dbReference type="Proteomes" id="UP001199919"/>
    </source>
</evidence>
<dbReference type="RefSeq" id="WP_232174923.1">
    <property type="nucleotide sequence ID" value="NZ_JAJPWV010000001.1"/>
</dbReference>
<gene>
    <name evidence="1" type="ORF">LT679_00415</name>
</gene>
<name>A0ABS8TVY1_9SPHI</name>
<dbReference type="EMBL" id="JAJPWV010000001">
    <property type="protein sequence ID" value="MCD8739048.1"/>
    <property type="molecule type" value="Genomic_DNA"/>
</dbReference>
<proteinExistence type="predicted"/>
<protein>
    <submittedName>
        <fullName evidence="1">Uncharacterized protein</fullName>
    </submittedName>
</protein>
<sequence length="203" mass="23835">MNYTYFVHDTEHLRKIREAITANLTNHPLYIFQIGTCAQMQFDSNEDTYFIDETIAAEFSEYDFTNDLSTGNEEILLSITRVQSPCSSDDWGRSWNEDALISEKYLVKKRERPPAQVPHRTFWVFFGEEPQEYKIHLGLTTTYEYVAIDGPFGEGLNPKIISESYDNPTDAFWAGQRILKPKIELDFEGWQKQQKKKRRSNRK</sequence>
<accession>A0ABS8TVY1</accession>
<comment type="caution">
    <text evidence="1">The sequence shown here is derived from an EMBL/GenBank/DDBJ whole genome shotgun (WGS) entry which is preliminary data.</text>
</comment>
<evidence type="ECO:0000313" key="1">
    <source>
        <dbReference type="EMBL" id="MCD8739048.1"/>
    </source>
</evidence>
<organism evidence="1 2">
    <name type="scientific">Mucilaginibacter roseus</name>
    <dbReference type="NCBI Taxonomy" id="1528868"/>
    <lineage>
        <taxon>Bacteria</taxon>
        <taxon>Pseudomonadati</taxon>
        <taxon>Bacteroidota</taxon>
        <taxon>Sphingobacteriia</taxon>
        <taxon>Sphingobacteriales</taxon>
        <taxon>Sphingobacteriaceae</taxon>
        <taxon>Mucilaginibacter</taxon>
    </lineage>
</organism>
<reference evidence="1 2" key="1">
    <citation type="submission" date="2021-12" db="EMBL/GenBank/DDBJ databases">
        <title>Mucilaginibacter roseus genome.</title>
        <authorList>
            <person name="Ferreira J.R."/>
            <person name="Newman J.D."/>
        </authorList>
    </citation>
    <scope>NUCLEOTIDE SEQUENCE [LARGE SCALE GENOMIC DNA]</scope>
    <source>
        <strain evidence="1 2">LMG 28454</strain>
    </source>
</reference>
<dbReference type="Proteomes" id="UP001199919">
    <property type="component" value="Unassembled WGS sequence"/>
</dbReference>